<evidence type="ECO:0000313" key="1">
    <source>
        <dbReference type="EMBL" id="OAP39693.1"/>
    </source>
</evidence>
<accession>A0A178XY79</accession>
<dbReference type="RefSeq" id="WP_066877871.1">
    <property type="nucleotide sequence ID" value="NZ_LNQB01000089.1"/>
</dbReference>
<dbReference type="InterPro" id="IPR029057">
    <property type="entry name" value="PRTase-like"/>
</dbReference>
<organism evidence="1 2">
    <name type="scientific">Sinorhizobium saheli</name>
    <dbReference type="NCBI Taxonomy" id="36856"/>
    <lineage>
        <taxon>Bacteria</taxon>
        <taxon>Pseudomonadati</taxon>
        <taxon>Pseudomonadota</taxon>
        <taxon>Alphaproteobacteria</taxon>
        <taxon>Hyphomicrobiales</taxon>
        <taxon>Rhizobiaceae</taxon>
        <taxon>Sinorhizobium/Ensifer group</taxon>
        <taxon>Sinorhizobium</taxon>
    </lineage>
</organism>
<dbReference type="STRING" id="36856.ATB98_05085"/>
<gene>
    <name evidence="1" type="ORF">ATB98_05085</name>
</gene>
<dbReference type="EMBL" id="LNQB01000089">
    <property type="protein sequence ID" value="OAP39693.1"/>
    <property type="molecule type" value="Genomic_DNA"/>
</dbReference>
<dbReference type="SUPFAM" id="SSF53271">
    <property type="entry name" value="PRTase-like"/>
    <property type="match status" value="1"/>
</dbReference>
<name>A0A178XY79_SINSA</name>
<sequence>MTTSDASWSARLRMVGDLERPDHFYLDDTDRCAYFGDYTARAGFAHSYTNQIISNLKKSPLVRHTAQWPHKEKAIVTIGAAVANNVATNGWQNTAFVPMPSSKRPDSPEYDDRMVQVARAMGHNADVRELLYTAVERNAMHTSAERRDPDALRASLAVNHQLTGNPRPHVVLLDDVLTTGCSFKVCKEMIAEIWPGTQVTGVFVARRVIPNPFAALDLD</sequence>
<proteinExistence type="predicted"/>
<dbReference type="Proteomes" id="UP000078507">
    <property type="component" value="Unassembled WGS sequence"/>
</dbReference>
<protein>
    <recommendedName>
        <fullName evidence="3">Amidophosphoribosyltransferase</fullName>
    </recommendedName>
</protein>
<dbReference type="Gene3D" id="3.40.50.2020">
    <property type="match status" value="1"/>
</dbReference>
<comment type="caution">
    <text evidence="1">The sequence shown here is derived from an EMBL/GenBank/DDBJ whole genome shotgun (WGS) entry which is preliminary data.</text>
</comment>
<dbReference type="OrthoDB" id="6637825at2"/>
<evidence type="ECO:0008006" key="3">
    <source>
        <dbReference type="Google" id="ProtNLM"/>
    </source>
</evidence>
<dbReference type="AlphaFoldDB" id="A0A178XY79"/>
<evidence type="ECO:0000313" key="2">
    <source>
        <dbReference type="Proteomes" id="UP000078507"/>
    </source>
</evidence>
<reference evidence="1 2" key="1">
    <citation type="submission" date="2015-11" db="EMBL/GenBank/DDBJ databases">
        <title>Ensifer anhuiense sp. nov., an effective nitrogen fixation bacterium with Glycine soja.</title>
        <authorList>
            <person name="Yan H."/>
            <person name="Chen W."/>
        </authorList>
    </citation>
    <scope>NUCLEOTIDE SEQUENCE [LARGE SCALE GENOMIC DNA]</scope>
    <source>
        <strain evidence="1 2">LMG 7837</strain>
    </source>
</reference>
<keyword evidence="2" id="KW-1185">Reference proteome</keyword>